<evidence type="ECO:0000259" key="7">
    <source>
        <dbReference type="Pfam" id="PF01212"/>
    </source>
</evidence>
<dbReference type="GO" id="GO:0005829">
    <property type="term" value="C:cytosol"/>
    <property type="evidence" value="ECO:0007669"/>
    <property type="project" value="TreeGrafter"/>
</dbReference>
<dbReference type="RefSeq" id="WP_048806515.1">
    <property type="nucleotide sequence ID" value="NZ_CP009553.3"/>
</dbReference>
<dbReference type="NCBIfam" id="NF041359">
    <property type="entry name" value="GntG_guanitoxin"/>
    <property type="match status" value="1"/>
</dbReference>
<comment type="similarity">
    <text evidence="2">Belongs to the threonine aldolase family.</text>
</comment>
<dbReference type="Gene3D" id="3.90.1150.10">
    <property type="entry name" value="Aspartate Aminotransferase, domain 1"/>
    <property type="match status" value="1"/>
</dbReference>
<name>A0A378YTH8_9BURK</name>
<comment type="cofactor">
    <cofactor evidence="1">
        <name>pyridoxal 5'-phosphate</name>
        <dbReference type="ChEBI" id="CHEBI:597326"/>
    </cofactor>
</comment>
<evidence type="ECO:0000256" key="6">
    <source>
        <dbReference type="PIRSR" id="PIRSR017617-1"/>
    </source>
</evidence>
<dbReference type="PIRSF" id="PIRSF017617">
    <property type="entry name" value="Thr_aldolase"/>
    <property type="match status" value="1"/>
</dbReference>
<dbReference type="Proteomes" id="UP000254573">
    <property type="component" value="Unassembled WGS sequence"/>
</dbReference>
<dbReference type="OrthoDB" id="9774495at2"/>
<dbReference type="InterPro" id="IPR015421">
    <property type="entry name" value="PyrdxlP-dep_Trfase_major"/>
</dbReference>
<dbReference type="GO" id="GO:0006545">
    <property type="term" value="P:glycine biosynthetic process"/>
    <property type="evidence" value="ECO:0007669"/>
    <property type="project" value="TreeGrafter"/>
</dbReference>
<reference evidence="8 9" key="1">
    <citation type="submission" date="2018-06" db="EMBL/GenBank/DDBJ databases">
        <authorList>
            <consortium name="Pathogen Informatics"/>
            <person name="Doyle S."/>
        </authorList>
    </citation>
    <scope>NUCLEOTIDE SEQUENCE [LARGE SCALE GENOMIC DNA]</scope>
    <source>
        <strain evidence="8 9">NCTC13160</strain>
    </source>
</reference>
<evidence type="ECO:0000256" key="2">
    <source>
        <dbReference type="ARBA" id="ARBA00006966"/>
    </source>
</evidence>
<dbReference type="InterPro" id="IPR015422">
    <property type="entry name" value="PyrdxlP-dep_Trfase_small"/>
</dbReference>
<feature type="domain" description="Aromatic amino acid beta-eliminating lyase/threonine aldolase" evidence="7">
    <location>
        <begin position="3"/>
        <end position="289"/>
    </location>
</feature>
<evidence type="ECO:0000256" key="5">
    <source>
        <dbReference type="ARBA" id="ARBA00023239"/>
    </source>
</evidence>
<protein>
    <submittedName>
        <fullName evidence="8">L-allo-threonine aldolase</fullName>
        <ecNumber evidence="8">4.1.2.49</ecNumber>
    </submittedName>
</protein>
<dbReference type="Pfam" id="PF01212">
    <property type="entry name" value="Beta_elim_lyase"/>
    <property type="match status" value="1"/>
</dbReference>
<evidence type="ECO:0000256" key="3">
    <source>
        <dbReference type="ARBA" id="ARBA00011881"/>
    </source>
</evidence>
<keyword evidence="4" id="KW-0663">Pyridoxal phosphate</keyword>
<keyword evidence="5 8" id="KW-0456">Lyase</keyword>
<evidence type="ECO:0000313" key="9">
    <source>
        <dbReference type="Proteomes" id="UP000254573"/>
    </source>
</evidence>
<dbReference type="PANTHER" id="PTHR48097">
    <property type="entry name" value="L-THREONINE ALDOLASE-RELATED"/>
    <property type="match status" value="1"/>
</dbReference>
<evidence type="ECO:0000256" key="4">
    <source>
        <dbReference type="ARBA" id="ARBA00022898"/>
    </source>
</evidence>
<proteinExistence type="inferred from homology"/>
<sequence length="364" mass="38757">MIDLRSDTCSQPTHAMRSAMASAIVGDDVYGDDPTVKELEREVAALLGKEDAVYMVTGTMTNQVGIRAHTEPGDAVLFDQNAHVYLLEGGAPAALSGVLPRLLPGNRGVFSPENVSAALGEAHRFFPTTIPAPVKLLCLENTHNIGGGKVWPLAQLKDVCDLARSRGLSLHLDGARLWHATASTGIAEAEYAKHFDSVSVCFSKGLGAPVGSALAGSKEFIDRARRFKQQIGGGFRQAGIIAAGALFALRHHRERLLEDHEHAQLLAHGIADLPGIELDVATVETNIVRFGINSLPAGEFVEKLYERGLHVLPSGTDGVRVIPYLNISRKQIREAIDIIASVAEAHANTAGASKTSKQPSGSGY</sequence>
<dbReference type="InterPro" id="IPR015424">
    <property type="entry name" value="PyrdxlP-dep_Trfase"/>
</dbReference>
<dbReference type="GO" id="GO:0008732">
    <property type="term" value="F:L-allo-threonine aldolase activity"/>
    <property type="evidence" value="ECO:0007669"/>
    <property type="project" value="UniProtKB-EC"/>
</dbReference>
<dbReference type="Gene3D" id="3.40.640.10">
    <property type="entry name" value="Type I PLP-dependent aspartate aminotransferase-like (Major domain)"/>
    <property type="match status" value="1"/>
</dbReference>
<evidence type="ECO:0000256" key="1">
    <source>
        <dbReference type="ARBA" id="ARBA00001933"/>
    </source>
</evidence>
<dbReference type="SUPFAM" id="SSF53383">
    <property type="entry name" value="PLP-dependent transferases"/>
    <property type="match status" value="1"/>
</dbReference>
<dbReference type="PANTHER" id="PTHR48097:SF9">
    <property type="entry name" value="L-THREONINE ALDOLASE"/>
    <property type="match status" value="1"/>
</dbReference>
<accession>A0A378YTH8</accession>
<evidence type="ECO:0000313" key="8">
    <source>
        <dbReference type="EMBL" id="SUA79850.1"/>
    </source>
</evidence>
<dbReference type="AlphaFoldDB" id="A0A378YTH8"/>
<dbReference type="EMBL" id="UGSG01000001">
    <property type="protein sequence ID" value="SUA79850.1"/>
    <property type="molecule type" value="Genomic_DNA"/>
</dbReference>
<dbReference type="InterPro" id="IPR023603">
    <property type="entry name" value="Low_specificity_L-TA-like"/>
</dbReference>
<comment type="subunit">
    <text evidence="3">Homotetramer.</text>
</comment>
<dbReference type="STRING" id="93220.A6P55_14610"/>
<dbReference type="FunFam" id="3.40.640.10:FF:000030">
    <property type="entry name" value="Low-specificity L-threonine aldolase"/>
    <property type="match status" value="1"/>
</dbReference>
<dbReference type="KEGG" id="ppnm:LV28_17400"/>
<dbReference type="EC" id="4.1.2.49" evidence="8"/>
<feature type="modified residue" description="N6-(pyridoxal phosphate)lysine" evidence="6">
    <location>
        <position position="204"/>
    </location>
</feature>
<gene>
    <name evidence="8" type="primary">ltaA</name>
    <name evidence="8" type="ORF">NCTC13160_03431</name>
</gene>
<organism evidence="8 9">
    <name type="scientific">Pandoraea pnomenusa</name>
    <dbReference type="NCBI Taxonomy" id="93220"/>
    <lineage>
        <taxon>Bacteria</taxon>
        <taxon>Pseudomonadati</taxon>
        <taxon>Pseudomonadota</taxon>
        <taxon>Betaproteobacteria</taxon>
        <taxon>Burkholderiales</taxon>
        <taxon>Burkholderiaceae</taxon>
        <taxon>Pandoraea</taxon>
    </lineage>
</organism>
<dbReference type="InterPro" id="IPR001597">
    <property type="entry name" value="ArAA_b-elim_lyase/Thr_aldolase"/>
</dbReference>
<dbReference type="GO" id="GO:0006567">
    <property type="term" value="P:L-threonine catabolic process"/>
    <property type="evidence" value="ECO:0007669"/>
    <property type="project" value="TreeGrafter"/>
</dbReference>